<dbReference type="EMBL" id="HE573026">
    <property type="protein sequence ID" value="CCC52334.1"/>
    <property type="molecule type" value="Genomic_DNA"/>
</dbReference>
<sequence>MAFAVSEAQCTNEPVESENQLAPLFVCLDANSPLPSNEYLRVIAVSSPQSSDLEHVSTVCNTRTAGKTQNTSKVLVANEPLQLSDVSCNSLNEYDTCDASEKPYLSGDVEGVVVRHEFALHVRGARHCRRLEAMLDKSDLYSGCGSSTAVAHKTSRREKDSEGLLPSVMLKQATRRGCEAVFAYLELITVRLPTTLGKPLRAPLEELVQMWELDYLLTKCMSENTSNAIKRRLKEESKLSTNGQEFRDCQRAVYFQMILEGAPHSLDLLLEVAMLSDFLLIEPLRQLTCAFVASLALNVSSEAELLQLAGLPRLMTEEELGPLYEQFPFMRPDTCPNT</sequence>
<proteinExistence type="predicted"/>
<accession>G0U4H0</accession>
<protein>
    <recommendedName>
        <fullName evidence="2">SKP1 component dimerisation domain-containing protein</fullName>
    </recommendedName>
</protein>
<dbReference type="OMA" id="ARNCRER"/>
<dbReference type="VEuPathDB" id="TriTrypDB:TvY486_1013770"/>
<name>G0U4H0_TRYVY</name>
<reference evidence="1" key="1">
    <citation type="journal article" date="2012" name="Proc. Natl. Acad. Sci. U.S.A.">
        <title>Antigenic diversity is generated by distinct evolutionary mechanisms in African trypanosome species.</title>
        <authorList>
            <person name="Jackson A.P."/>
            <person name="Berry A."/>
            <person name="Aslett M."/>
            <person name="Allison H.C."/>
            <person name="Burton P."/>
            <person name="Vavrova-Anderson J."/>
            <person name="Brown R."/>
            <person name="Browne H."/>
            <person name="Corton N."/>
            <person name="Hauser H."/>
            <person name="Gamble J."/>
            <person name="Gilderthorp R."/>
            <person name="Marcello L."/>
            <person name="McQuillan J."/>
            <person name="Otto T.D."/>
            <person name="Quail M.A."/>
            <person name="Sanders M.J."/>
            <person name="van Tonder A."/>
            <person name="Ginger M.L."/>
            <person name="Field M.C."/>
            <person name="Barry J.D."/>
            <person name="Hertz-Fowler C."/>
            <person name="Berriman M."/>
        </authorList>
    </citation>
    <scope>NUCLEOTIDE SEQUENCE</scope>
    <source>
        <strain evidence="1">Y486</strain>
    </source>
</reference>
<organism evidence="1">
    <name type="scientific">Trypanosoma vivax (strain Y486)</name>
    <dbReference type="NCBI Taxonomy" id="1055687"/>
    <lineage>
        <taxon>Eukaryota</taxon>
        <taxon>Discoba</taxon>
        <taxon>Euglenozoa</taxon>
        <taxon>Kinetoplastea</taxon>
        <taxon>Metakinetoplastina</taxon>
        <taxon>Trypanosomatida</taxon>
        <taxon>Trypanosomatidae</taxon>
        <taxon>Trypanosoma</taxon>
        <taxon>Duttonella</taxon>
    </lineage>
</organism>
<evidence type="ECO:0008006" key="2">
    <source>
        <dbReference type="Google" id="ProtNLM"/>
    </source>
</evidence>
<evidence type="ECO:0000313" key="1">
    <source>
        <dbReference type="EMBL" id="CCC52334.1"/>
    </source>
</evidence>
<dbReference type="AlphaFoldDB" id="G0U4H0"/>
<gene>
    <name evidence="1" type="ORF">TVY486_1013770</name>
</gene>